<dbReference type="HOGENOM" id="CLU_2658265_0_0_1"/>
<evidence type="ECO:0000313" key="2">
    <source>
        <dbReference type="EMBL" id="KEH22687.1"/>
    </source>
</evidence>
<feature type="chain" id="PRO_5014499128" evidence="1">
    <location>
        <begin position="23"/>
        <end position="76"/>
    </location>
</feature>
<reference evidence="4" key="3">
    <citation type="submission" date="2015-04" db="UniProtKB">
        <authorList>
            <consortium name="EnsemblPlants"/>
        </authorList>
    </citation>
    <scope>IDENTIFICATION</scope>
    <source>
        <strain evidence="4">cv. Jemalong A17</strain>
    </source>
</reference>
<evidence type="ECO:0000313" key="3">
    <source>
        <dbReference type="EMBL" id="RHN45880.1"/>
    </source>
</evidence>
<evidence type="ECO:0000313" key="5">
    <source>
        <dbReference type="Proteomes" id="UP000002051"/>
    </source>
</evidence>
<dbReference type="EnsemblPlants" id="KEH22687">
    <property type="protein sequence ID" value="KEH22687"/>
    <property type="gene ID" value="MTR_7g056473"/>
</dbReference>
<reference evidence="2 5" key="1">
    <citation type="journal article" date="2011" name="Nature">
        <title>The Medicago genome provides insight into the evolution of rhizobial symbioses.</title>
        <authorList>
            <person name="Young N.D."/>
            <person name="Debelle F."/>
            <person name="Oldroyd G.E."/>
            <person name="Geurts R."/>
            <person name="Cannon S.B."/>
            <person name="Udvardi M.K."/>
            <person name="Benedito V.A."/>
            <person name="Mayer K.F."/>
            <person name="Gouzy J."/>
            <person name="Schoof H."/>
            <person name="Van de Peer Y."/>
            <person name="Proost S."/>
            <person name="Cook D.R."/>
            <person name="Meyers B.C."/>
            <person name="Spannagl M."/>
            <person name="Cheung F."/>
            <person name="De Mita S."/>
            <person name="Krishnakumar V."/>
            <person name="Gundlach H."/>
            <person name="Zhou S."/>
            <person name="Mudge J."/>
            <person name="Bharti A.K."/>
            <person name="Murray J.D."/>
            <person name="Naoumkina M.A."/>
            <person name="Rosen B."/>
            <person name="Silverstein K.A."/>
            <person name="Tang H."/>
            <person name="Rombauts S."/>
            <person name="Zhao P.X."/>
            <person name="Zhou P."/>
            <person name="Barbe V."/>
            <person name="Bardou P."/>
            <person name="Bechner M."/>
            <person name="Bellec A."/>
            <person name="Berger A."/>
            <person name="Berges H."/>
            <person name="Bidwell S."/>
            <person name="Bisseling T."/>
            <person name="Choisne N."/>
            <person name="Couloux A."/>
            <person name="Denny R."/>
            <person name="Deshpande S."/>
            <person name="Dai X."/>
            <person name="Doyle J.J."/>
            <person name="Dudez A.M."/>
            <person name="Farmer A.D."/>
            <person name="Fouteau S."/>
            <person name="Franken C."/>
            <person name="Gibelin C."/>
            <person name="Gish J."/>
            <person name="Goldstein S."/>
            <person name="Gonzalez A.J."/>
            <person name="Green P.J."/>
            <person name="Hallab A."/>
            <person name="Hartog M."/>
            <person name="Hua A."/>
            <person name="Humphray S.J."/>
            <person name="Jeong D.H."/>
            <person name="Jing Y."/>
            <person name="Jocker A."/>
            <person name="Kenton S.M."/>
            <person name="Kim D.J."/>
            <person name="Klee K."/>
            <person name="Lai H."/>
            <person name="Lang C."/>
            <person name="Lin S."/>
            <person name="Macmil S.L."/>
            <person name="Magdelenat G."/>
            <person name="Matthews L."/>
            <person name="McCorrison J."/>
            <person name="Monaghan E.L."/>
            <person name="Mun J.H."/>
            <person name="Najar F.Z."/>
            <person name="Nicholson C."/>
            <person name="Noirot C."/>
            <person name="O'Bleness M."/>
            <person name="Paule C.R."/>
            <person name="Poulain J."/>
            <person name="Prion F."/>
            <person name="Qin B."/>
            <person name="Qu C."/>
            <person name="Retzel E.F."/>
            <person name="Riddle C."/>
            <person name="Sallet E."/>
            <person name="Samain S."/>
            <person name="Samson N."/>
            <person name="Sanders I."/>
            <person name="Saurat O."/>
            <person name="Scarpelli C."/>
            <person name="Schiex T."/>
            <person name="Segurens B."/>
            <person name="Severin A.J."/>
            <person name="Sherrier D.J."/>
            <person name="Shi R."/>
            <person name="Sims S."/>
            <person name="Singer S.R."/>
            <person name="Sinharoy S."/>
            <person name="Sterck L."/>
            <person name="Viollet A."/>
            <person name="Wang B.B."/>
            <person name="Wang K."/>
            <person name="Wang M."/>
            <person name="Wang X."/>
            <person name="Warfsmann J."/>
            <person name="Weissenbach J."/>
            <person name="White D.D."/>
            <person name="White J.D."/>
            <person name="Wiley G.B."/>
            <person name="Wincker P."/>
            <person name="Xing Y."/>
            <person name="Yang L."/>
            <person name="Yao Z."/>
            <person name="Ying F."/>
            <person name="Zhai J."/>
            <person name="Zhou L."/>
            <person name="Zuber A."/>
            <person name="Denarie J."/>
            <person name="Dixon R.A."/>
            <person name="May G.D."/>
            <person name="Schwartz D.C."/>
            <person name="Rogers J."/>
            <person name="Quetier F."/>
            <person name="Town C.D."/>
            <person name="Roe B.A."/>
        </authorList>
    </citation>
    <scope>NUCLEOTIDE SEQUENCE [LARGE SCALE GENOMIC DNA]</scope>
    <source>
        <strain evidence="2">A17</strain>
        <strain evidence="4 5">cv. Jemalong A17</strain>
    </source>
</reference>
<dbReference type="Proteomes" id="UP000002051">
    <property type="component" value="Unassembled WGS sequence"/>
</dbReference>
<organism evidence="2 5">
    <name type="scientific">Medicago truncatula</name>
    <name type="common">Barrel medic</name>
    <name type="synonym">Medicago tribuloides</name>
    <dbReference type="NCBI Taxonomy" id="3880"/>
    <lineage>
        <taxon>Eukaryota</taxon>
        <taxon>Viridiplantae</taxon>
        <taxon>Streptophyta</taxon>
        <taxon>Embryophyta</taxon>
        <taxon>Tracheophyta</taxon>
        <taxon>Spermatophyta</taxon>
        <taxon>Magnoliopsida</taxon>
        <taxon>eudicotyledons</taxon>
        <taxon>Gunneridae</taxon>
        <taxon>Pentapetalae</taxon>
        <taxon>rosids</taxon>
        <taxon>fabids</taxon>
        <taxon>Fabales</taxon>
        <taxon>Fabaceae</taxon>
        <taxon>Papilionoideae</taxon>
        <taxon>50 kb inversion clade</taxon>
        <taxon>NPAAA clade</taxon>
        <taxon>Hologalegina</taxon>
        <taxon>IRL clade</taxon>
        <taxon>Trifolieae</taxon>
        <taxon>Medicago</taxon>
    </lineage>
</organism>
<keyword evidence="1" id="KW-0732">Signal</keyword>
<name>A0A072TZ21_MEDTR</name>
<dbReference type="EMBL" id="PSQE01000007">
    <property type="protein sequence ID" value="RHN45880.1"/>
    <property type="molecule type" value="Genomic_DNA"/>
</dbReference>
<gene>
    <name evidence="2" type="ordered locus">MTR_7g056473</name>
    <name evidence="3" type="ORF">MtrunA17_Chr7g0236251</name>
</gene>
<dbReference type="EMBL" id="CM001223">
    <property type="protein sequence ID" value="KEH22687.1"/>
    <property type="molecule type" value="Genomic_DNA"/>
</dbReference>
<proteinExistence type="predicted"/>
<sequence>MSSKYSLVLLLLGMIMLTTVIGERNDNKFEYDPMLDPEDDWPEIFNEPLPSYYKIPKEESPDYETNLSNEAINHTV</sequence>
<protein>
    <submittedName>
        <fullName evidence="2">Leguminosin group567 LEED...PEED secreted peptide</fullName>
    </submittedName>
</protein>
<keyword evidence="5" id="KW-1185">Reference proteome</keyword>
<dbReference type="AlphaFoldDB" id="A0A072TZ21"/>
<evidence type="ECO:0000313" key="4">
    <source>
        <dbReference type="EnsemblPlants" id="KEH22687"/>
    </source>
</evidence>
<reference evidence="2 5" key="2">
    <citation type="journal article" date="2014" name="BMC Genomics">
        <title>An improved genome release (version Mt4.0) for the model legume Medicago truncatula.</title>
        <authorList>
            <person name="Tang H."/>
            <person name="Krishnakumar V."/>
            <person name="Bidwell S."/>
            <person name="Rosen B."/>
            <person name="Chan A."/>
            <person name="Zhou S."/>
            <person name="Gentzbittel L."/>
            <person name="Childs K.L."/>
            <person name="Yandell M."/>
            <person name="Gundlach H."/>
            <person name="Mayer K.F."/>
            <person name="Schwartz D.C."/>
            <person name="Town C.D."/>
        </authorList>
    </citation>
    <scope>GENOME REANNOTATION</scope>
    <source>
        <strain evidence="2">A17</strain>
        <strain evidence="4 5">cv. Jemalong A17</strain>
    </source>
</reference>
<accession>A0A072TZ21</accession>
<dbReference type="Proteomes" id="UP000265566">
    <property type="component" value="Chromosome 7"/>
</dbReference>
<feature type="signal peptide" evidence="1">
    <location>
        <begin position="1"/>
        <end position="22"/>
    </location>
</feature>
<reference evidence="3" key="4">
    <citation type="journal article" date="2018" name="Nat. Plants">
        <title>Whole-genome landscape of Medicago truncatula symbiotic genes.</title>
        <authorList>
            <person name="Pecrix Y."/>
            <person name="Gamas P."/>
            <person name="Carrere S."/>
        </authorList>
    </citation>
    <scope>NUCLEOTIDE SEQUENCE</scope>
    <source>
        <tissue evidence="3">Leaves</tissue>
    </source>
</reference>
<dbReference type="Gramene" id="rna40302">
    <property type="protein sequence ID" value="RHN45880.1"/>
    <property type="gene ID" value="gene40302"/>
</dbReference>
<evidence type="ECO:0000256" key="1">
    <source>
        <dbReference type="SAM" id="SignalP"/>
    </source>
</evidence>